<feature type="compositionally biased region" description="Pro residues" evidence="7">
    <location>
        <begin position="245"/>
        <end position="260"/>
    </location>
</feature>
<feature type="compositionally biased region" description="Low complexity" evidence="7">
    <location>
        <begin position="30"/>
        <end position="74"/>
    </location>
</feature>
<dbReference type="PANTHER" id="PTHR15481:SF0">
    <property type="entry name" value="LD23870P-RELATED"/>
    <property type="match status" value="1"/>
</dbReference>
<evidence type="ECO:0000256" key="2">
    <source>
        <dbReference type="ARBA" id="ARBA00022664"/>
    </source>
</evidence>
<feature type="compositionally biased region" description="Basic and acidic residues" evidence="7">
    <location>
        <begin position="98"/>
        <end position="140"/>
    </location>
</feature>
<dbReference type="InterPro" id="IPR036770">
    <property type="entry name" value="Ankyrin_rpt-contain_sf"/>
</dbReference>
<reference evidence="9" key="1">
    <citation type="journal article" date="2020" name="J Insects Food Feed">
        <title>The yellow mealworm (Tenebrio molitor) genome: a resource for the emerging insects as food and feed industry.</title>
        <authorList>
            <person name="Eriksson T."/>
            <person name="Andere A."/>
            <person name="Kelstrup H."/>
            <person name="Emery V."/>
            <person name="Picard C."/>
        </authorList>
    </citation>
    <scope>NUCLEOTIDE SEQUENCE</scope>
    <source>
        <strain evidence="9">Stoneville</strain>
        <tissue evidence="9">Whole head</tissue>
    </source>
</reference>
<dbReference type="GO" id="GO:0005737">
    <property type="term" value="C:cytoplasm"/>
    <property type="evidence" value="ECO:0007669"/>
    <property type="project" value="TreeGrafter"/>
</dbReference>
<comment type="subcellular location">
    <subcellularLocation>
        <location evidence="1">Nucleus</location>
    </subcellularLocation>
</comment>
<dbReference type="PANTHER" id="PTHR15481">
    <property type="entry name" value="RIBONUCLEIC ACID BINDING PROTEIN S1"/>
    <property type="match status" value="1"/>
</dbReference>
<feature type="region of interest" description="Disordered" evidence="7">
    <location>
        <begin position="241"/>
        <end position="301"/>
    </location>
</feature>
<dbReference type="InterPro" id="IPR034201">
    <property type="entry name" value="RNPS1_RRM"/>
</dbReference>
<evidence type="ECO:0000313" key="10">
    <source>
        <dbReference type="Proteomes" id="UP000719412"/>
    </source>
</evidence>
<name>A0A8J6HU58_TENMO</name>
<dbReference type="InterPro" id="IPR000504">
    <property type="entry name" value="RRM_dom"/>
</dbReference>
<reference evidence="9" key="2">
    <citation type="submission" date="2021-08" db="EMBL/GenBank/DDBJ databases">
        <authorList>
            <person name="Eriksson T."/>
        </authorList>
    </citation>
    <scope>NUCLEOTIDE SEQUENCE</scope>
    <source>
        <strain evidence="9">Stoneville</strain>
        <tissue evidence="9">Whole head</tissue>
    </source>
</reference>
<accession>A0A8J6HU58</accession>
<evidence type="ECO:0000259" key="8">
    <source>
        <dbReference type="PROSITE" id="PS50102"/>
    </source>
</evidence>
<feature type="compositionally biased region" description="Basic residues" evidence="7">
    <location>
        <begin position="80"/>
        <end position="97"/>
    </location>
</feature>
<dbReference type="GO" id="GO:0003723">
    <property type="term" value="F:RNA binding"/>
    <property type="evidence" value="ECO:0007669"/>
    <property type="project" value="UniProtKB-UniRule"/>
</dbReference>
<evidence type="ECO:0000313" key="9">
    <source>
        <dbReference type="EMBL" id="KAH0819986.1"/>
    </source>
</evidence>
<feature type="compositionally biased region" description="Basic residues" evidence="7">
    <location>
        <begin position="261"/>
        <end position="295"/>
    </location>
</feature>
<dbReference type="Gene3D" id="1.25.40.20">
    <property type="entry name" value="Ankyrin repeat-containing domain"/>
    <property type="match status" value="1"/>
</dbReference>
<evidence type="ECO:0000256" key="5">
    <source>
        <dbReference type="ARBA" id="ARBA00023242"/>
    </source>
</evidence>
<dbReference type="Gene3D" id="3.30.70.330">
    <property type="match status" value="1"/>
</dbReference>
<gene>
    <name evidence="9" type="ORF">GEV33_002804</name>
</gene>
<feature type="compositionally biased region" description="Basic and acidic residues" evidence="7">
    <location>
        <begin position="1"/>
        <end position="29"/>
    </location>
</feature>
<sequence>MRAKPGSDSEKDDKDKKKERGRDRKRRSDSGSSSSDSSRSSSDSSSSTSRSSSSSSSGTSSRSSSSSSESSSSSSDKDRSRPKRRSRSTSKPARRSKERKDKERDKDKEKEKEVKEKDKEETKEKDVNNRKSPVRDDKNHARVKSRSRSRSDRRKRRRRSPTPRPTKIHIGRLTRTVNKDHIMEIFGTYGPIKHVDFPKDHVHQHLGRGFCYVEFTNADDAENAMKHMDGGQIDGQEITAAPVLVPKPRPPPPRRSPPPMHMRRPPPHRRTPPRFRRRSPMRPMRRSPPRRRPHSRTISSNKIDSLKQILASCPEWYKLKDWDDYNLLHIAVLFKKRDQQIWRYDVDNLPYYEGHVCFSEYGRLAPAHCQRGVDINAQNDDGKTPLRVVGDRQDFREIQIDYKQTRKDFEEGVSLLLYYGADASICDDKGVSHPWAFAVLEHLFDLTYDSYSECVICLKALEYLMLHESPLFYKVMDRVTEVGLDNCVLAHAPFWMKTDYLRVFLEKFDHVVDEMLHFRLLLESHLAPKTIEYIQQMSISFIMSMVQRKTSVKAHVDLIQYLLTFGLGVSFSDIEKVYNLDGYNDLFKTMLHMIPIPESREVARCDVLPRIICDIHFDLETFLKDEDDYSVNSMKILLDYFANPRLRDYCLRRDVNSVTKKVKRLPTVPILVELARDATRKFLISRYKITRAAQFYSLLKWLPISTTHEKILSFETPLYR</sequence>
<dbReference type="GO" id="GO:0000398">
    <property type="term" value="P:mRNA splicing, via spliceosome"/>
    <property type="evidence" value="ECO:0007669"/>
    <property type="project" value="TreeGrafter"/>
</dbReference>
<keyword evidence="5" id="KW-0539">Nucleus</keyword>
<evidence type="ECO:0000256" key="3">
    <source>
        <dbReference type="ARBA" id="ARBA00022884"/>
    </source>
</evidence>
<keyword evidence="2" id="KW-0507">mRNA processing</keyword>
<dbReference type="Proteomes" id="UP000719412">
    <property type="component" value="Unassembled WGS sequence"/>
</dbReference>
<dbReference type="GO" id="GO:0061574">
    <property type="term" value="C:ASAP complex"/>
    <property type="evidence" value="ECO:0007669"/>
    <property type="project" value="TreeGrafter"/>
</dbReference>
<dbReference type="AlphaFoldDB" id="A0A8J6HU58"/>
<dbReference type="Pfam" id="PF00076">
    <property type="entry name" value="RRM_1"/>
    <property type="match status" value="1"/>
</dbReference>
<feature type="region of interest" description="Disordered" evidence="7">
    <location>
        <begin position="1"/>
        <end position="167"/>
    </location>
</feature>
<evidence type="ECO:0000256" key="7">
    <source>
        <dbReference type="SAM" id="MobiDB-lite"/>
    </source>
</evidence>
<dbReference type="CDD" id="cd12365">
    <property type="entry name" value="RRM_RNPS1"/>
    <property type="match status" value="1"/>
</dbReference>
<evidence type="ECO:0000256" key="1">
    <source>
        <dbReference type="ARBA" id="ARBA00004123"/>
    </source>
</evidence>
<dbReference type="SUPFAM" id="SSF54928">
    <property type="entry name" value="RNA-binding domain, RBD"/>
    <property type="match status" value="1"/>
</dbReference>
<keyword evidence="4" id="KW-0508">mRNA splicing</keyword>
<keyword evidence="3 6" id="KW-0694">RNA-binding</keyword>
<dbReference type="GO" id="GO:0005654">
    <property type="term" value="C:nucleoplasm"/>
    <property type="evidence" value="ECO:0007669"/>
    <property type="project" value="TreeGrafter"/>
</dbReference>
<feature type="compositionally biased region" description="Basic residues" evidence="7">
    <location>
        <begin position="141"/>
        <end position="167"/>
    </location>
</feature>
<proteinExistence type="predicted"/>
<evidence type="ECO:0000256" key="6">
    <source>
        <dbReference type="PROSITE-ProRule" id="PRU00176"/>
    </source>
</evidence>
<organism evidence="9 10">
    <name type="scientific">Tenebrio molitor</name>
    <name type="common">Yellow mealworm beetle</name>
    <dbReference type="NCBI Taxonomy" id="7067"/>
    <lineage>
        <taxon>Eukaryota</taxon>
        <taxon>Metazoa</taxon>
        <taxon>Ecdysozoa</taxon>
        <taxon>Arthropoda</taxon>
        <taxon>Hexapoda</taxon>
        <taxon>Insecta</taxon>
        <taxon>Pterygota</taxon>
        <taxon>Neoptera</taxon>
        <taxon>Endopterygota</taxon>
        <taxon>Coleoptera</taxon>
        <taxon>Polyphaga</taxon>
        <taxon>Cucujiformia</taxon>
        <taxon>Tenebrionidae</taxon>
        <taxon>Tenebrio</taxon>
    </lineage>
</organism>
<evidence type="ECO:0000256" key="4">
    <source>
        <dbReference type="ARBA" id="ARBA00023187"/>
    </source>
</evidence>
<feature type="domain" description="RRM" evidence="8">
    <location>
        <begin position="166"/>
        <end position="238"/>
    </location>
</feature>
<dbReference type="FunFam" id="3.30.70.330:FF:001145">
    <property type="entry name" value="AGAP009570-PA"/>
    <property type="match status" value="1"/>
</dbReference>
<dbReference type="PROSITE" id="PS50102">
    <property type="entry name" value="RRM"/>
    <property type="match status" value="1"/>
</dbReference>
<dbReference type="InterPro" id="IPR035979">
    <property type="entry name" value="RBD_domain_sf"/>
</dbReference>
<dbReference type="EMBL" id="JABDTM020013119">
    <property type="protein sequence ID" value="KAH0819986.1"/>
    <property type="molecule type" value="Genomic_DNA"/>
</dbReference>
<protein>
    <recommendedName>
        <fullName evidence="8">RRM domain-containing protein</fullName>
    </recommendedName>
</protein>
<keyword evidence="10" id="KW-1185">Reference proteome</keyword>
<dbReference type="InterPro" id="IPR012677">
    <property type="entry name" value="Nucleotide-bd_a/b_plait_sf"/>
</dbReference>
<comment type="caution">
    <text evidence="9">The sequence shown here is derived from an EMBL/GenBank/DDBJ whole genome shotgun (WGS) entry which is preliminary data.</text>
</comment>
<dbReference type="SUPFAM" id="SSF48403">
    <property type="entry name" value="Ankyrin repeat"/>
    <property type="match status" value="1"/>
</dbReference>
<dbReference type="SMART" id="SM00360">
    <property type="entry name" value="RRM"/>
    <property type="match status" value="1"/>
</dbReference>